<evidence type="ECO:0000313" key="2">
    <source>
        <dbReference type="Proteomes" id="UP000753802"/>
    </source>
</evidence>
<keyword evidence="2" id="KW-1185">Reference proteome</keyword>
<evidence type="ECO:0008006" key="3">
    <source>
        <dbReference type="Google" id="ProtNLM"/>
    </source>
</evidence>
<organism evidence="1 2">
    <name type="scientific">Sediminibacterium roseum</name>
    <dbReference type="NCBI Taxonomy" id="1978412"/>
    <lineage>
        <taxon>Bacteria</taxon>
        <taxon>Pseudomonadati</taxon>
        <taxon>Bacteroidota</taxon>
        <taxon>Chitinophagia</taxon>
        <taxon>Chitinophagales</taxon>
        <taxon>Chitinophagaceae</taxon>
        <taxon>Sediminibacterium</taxon>
    </lineage>
</organism>
<proteinExistence type="predicted"/>
<name>A0ABW9ZUS8_9BACT</name>
<dbReference type="Proteomes" id="UP000753802">
    <property type="component" value="Unassembled WGS sequence"/>
</dbReference>
<evidence type="ECO:0000313" key="1">
    <source>
        <dbReference type="EMBL" id="NCI50896.1"/>
    </source>
</evidence>
<protein>
    <recommendedName>
        <fullName evidence="3">YD repeat-containing protein</fullName>
    </recommendedName>
</protein>
<sequence length="85" mass="9333">MKKNLSCILVLCLAACSQGQRETFAHITQRQLDSSGKVMITYQFRAGDGVVKDSMEVQKSIVVPHDSVKVVYEAADPSKSHLVLP</sequence>
<comment type="caution">
    <text evidence="1">The sequence shown here is derived from an EMBL/GenBank/DDBJ whole genome shotgun (WGS) entry which is preliminary data.</text>
</comment>
<accession>A0ABW9ZUS8</accession>
<reference evidence="1 2" key="1">
    <citation type="submission" date="2020-01" db="EMBL/GenBank/DDBJ databases">
        <title>Genome analysis.</title>
        <authorList>
            <person name="Wu S."/>
            <person name="Wang G."/>
        </authorList>
    </citation>
    <scope>NUCLEOTIDE SEQUENCE [LARGE SCALE GENOMIC DNA]</scope>
    <source>
        <strain evidence="1 2">SYL130</strain>
    </source>
</reference>
<gene>
    <name evidence="1" type="ORF">GWC95_13260</name>
</gene>
<dbReference type="EMBL" id="JAACJS010000015">
    <property type="protein sequence ID" value="NCI50896.1"/>
    <property type="molecule type" value="Genomic_DNA"/>
</dbReference>
<dbReference type="RefSeq" id="WP_161819201.1">
    <property type="nucleotide sequence ID" value="NZ_JAACJS010000015.1"/>
</dbReference>